<dbReference type="EMBL" id="JACHLP010000001">
    <property type="protein sequence ID" value="MBB4841885.1"/>
    <property type="molecule type" value="Genomic_DNA"/>
</dbReference>
<gene>
    <name evidence="2" type="ORF">HNP55_000380</name>
</gene>
<dbReference type="Proteomes" id="UP000562027">
    <property type="component" value="Unassembled WGS sequence"/>
</dbReference>
<name>A0A840L5Q3_9BURK</name>
<organism evidence="2 3">
    <name type="scientific">Roseateles oligotrophus</name>
    <dbReference type="NCBI Taxonomy" id="1769250"/>
    <lineage>
        <taxon>Bacteria</taxon>
        <taxon>Pseudomonadati</taxon>
        <taxon>Pseudomonadota</taxon>
        <taxon>Betaproteobacteria</taxon>
        <taxon>Burkholderiales</taxon>
        <taxon>Sphaerotilaceae</taxon>
        <taxon>Roseateles</taxon>
    </lineage>
</organism>
<keyword evidence="1" id="KW-0472">Membrane</keyword>
<keyword evidence="1" id="KW-0812">Transmembrane</keyword>
<reference evidence="2 3" key="1">
    <citation type="submission" date="2020-08" db="EMBL/GenBank/DDBJ databases">
        <title>Functional genomics of gut bacteria from endangered species of beetles.</title>
        <authorList>
            <person name="Carlos-Shanley C."/>
        </authorList>
    </citation>
    <scope>NUCLEOTIDE SEQUENCE [LARGE SCALE GENOMIC DNA]</scope>
    <source>
        <strain evidence="2 3">S00239</strain>
    </source>
</reference>
<keyword evidence="3" id="KW-1185">Reference proteome</keyword>
<keyword evidence="1" id="KW-1133">Transmembrane helix</keyword>
<evidence type="ECO:0000313" key="3">
    <source>
        <dbReference type="Proteomes" id="UP000562027"/>
    </source>
</evidence>
<comment type="caution">
    <text evidence="2">The sequence shown here is derived from an EMBL/GenBank/DDBJ whole genome shotgun (WGS) entry which is preliminary data.</text>
</comment>
<evidence type="ECO:0000313" key="2">
    <source>
        <dbReference type="EMBL" id="MBB4841885.1"/>
    </source>
</evidence>
<dbReference type="AlphaFoldDB" id="A0A840L5Q3"/>
<proteinExistence type="predicted"/>
<evidence type="ECO:0000256" key="1">
    <source>
        <dbReference type="SAM" id="Phobius"/>
    </source>
</evidence>
<sequence length="110" mass="11928">MKAQPSGEPEDIGIAASEAGASSRLARWAMAVIWPSFVMAGVMEALVFAVIDPSDLSWFGAERMALSRQAIYTLSFLIFWLLLCLSSSVSLALATAPEPVEGLRRGRWPQ</sequence>
<protein>
    <submittedName>
        <fullName evidence="2">Uncharacterized protein</fullName>
    </submittedName>
</protein>
<accession>A0A840L5Q3</accession>
<dbReference type="RefSeq" id="WP_246448103.1">
    <property type="nucleotide sequence ID" value="NZ_JACHLP010000001.1"/>
</dbReference>
<feature type="transmembrane region" description="Helical" evidence="1">
    <location>
        <begin position="71"/>
        <end position="96"/>
    </location>
</feature>
<feature type="transmembrane region" description="Helical" evidence="1">
    <location>
        <begin position="28"/>
        <end position="51"/>
    </location>
</feature>